<evidence type="ECO:0000256" key="1">
    <source>
        <dbReference type="ARBA" id="ARBA00022741"/>
    </source>
</evidence>
<dbReference type="PROSITE" id="PS50893">
    <property type="entry name" value="ABC_TRANSPORTER_2"/>
    <property type="match status" value="2"/>
</dbReference>
<comment type="caution">
    <text evidence="4">The sequence shown here is derived from an EMBL/GenBank/DDBJ whole genome shotgun (WGS) entry which is preliminary data.</text>
</comment>
<dbReference type="KEGG" id="psor:RSJ16_15545"/>
<evidence type="ECO:0000313" key="4">
    <source>
        <dbReference type="EMBL" id="CEO35250.1"/>
    </source>
</evidence>
<dbReference type="AlphaFoldDB" id="A0A9P1L6J1"/>
<dbReference type="InterPro" id="IPR051309">
    <property type="entry name" value="ABCF_ATPase"/>
</dbReference>
<feature type="domain" description="ABC transporter" evidence="3">
    <location>
        <begin position="2"/>
        <end position="257"/>
    </location>
</feature>
<sequence length="516" mass="58986">MLVVENVSHGFGARTILENVSFRLRKGEHIALVGANGEGKSTFLNIITKKLMPDAGNIKWSSRVTVGYLDQHTVLTKGKTIKEVLRDAFKPMFDLEQEMIGMYDKMGEADEAEMTKLMDSTAEIQTILENSGFYMIDAKIQEIANGLGLGEIGLDKDVTDLSGGQRTKVLLTKLLLENPTILILDEPTNYLDVEHIEWLTRYLQEYENSFILVSHDIPFINDTCNVIYHMENGELNRYKGNYDEFERLRDIKKRQEDQAYEKQVEERKKLEDFVARNKARVATRGMANSRQKKLDKMEILERPKEKIKPTFSFMEGRASSRFVFTTEDLVLGYNEALTKPLNFTLERNQKIALRGMNGIGKSTLLKTLLGIIKPFDGKVELGDYLEVGYFEQESSRENSNTPMDEIWAEYPGLTNFEVRQALSKCGLSNEHITSQMRVLSGGEAAKVRLCKLMLKKINFLVLDEPTNHLDVEAKDELKKAIKEFKGTVLLVSHEPDFYMDIVDDVWNIEDFTTKIV</sequence>
<keyword evidence="1" id="KW-0547">Nucleotide-binding</keyword>
<dbReference type="FunFam" id="3.40.50.300:FF:000905">
    <property type="entry name" value="Heme ABC transporter ATP-binding protein"/>
    <property type="match status" value="1"/>
</dbReference>
<reference evidence="5" key="1">
    <citation type="submission" date="2015-01" db="EMBL/GenBank/DDBJ databases">
        <authorList>
            <person name="Aslett A.Martin."/>
            <person name="De Silva Nishadi"/>
        </authorList>
    </citation>
    <scope>NUCLEOTIDE SEQUENCE [LARGE SCALE GENOMIC DNA]</scope>
    <source>
        <strain evidence="5">UMC4404</strain>
    </source>
</reference>
<dbReference type="Gene3D" id="3.40.50.300">
    <property type="entry name" value="P-loop containing nucleotide triphosphate hydrolases"/>
    <property type="match status" value="2"/>
</dbReference>
<dbReference type="PANTHER" id="PTHR42855">
    <property type="entry name" value="ABC TRANSPORTER ATP-BINDING SUBUNIT"/>
    <property type="match status" value="1"/>
</dbReference>
<dbReference type="InterPro" id="IPR003439">
    <property type="entry name" value="ABC_transporter-like_ATP-bd"/>
</dbReference>
<dbReference type="InterPro" id="IPR017871">
    <property type="entry name" value="ABC_transporter-like_CS"/>
</dbReference>
<accession>A0A9P1L6J1</accession>
<dbReference type="InterPro" id="IPR003593">
    <property type="entry name" value="AAA+_ATPase"/>
</dbReference>
<name>A0A9P1L6J1_PARSO</name>
<dbReference type="SUPFAM" id="SSF52540">
    <property type="entry name" value="P-loop containing nucleoside triphosphate hydrolases"/>
    <property type="match status" value="2"/>
</dbReference>
<dbReference type="EMBL" id="CDNY01000026">
    <property type="protein sequence ID" value="CEO35250.1"/>
    <property type="molecule type" value="Genomic_DNA"/>
</dbReference>
<evidence type="ECO:0000256" key="2">
    <source>
        <dbReference type="ARBA" id="ARBA00022840"/>
    </source>
</evidence>
<dbReference type="Pfam" id="PF00005">
    <property type="entry name" value="ABC_tran"/>
    <property type="match status" value="2"/>
</dbReference>
<keyword evidence="2 4" id="KW-0067">ATP-binding</keyword>
<evidence type="ECO:0000259" key="3">
    <source>
        <dbReference type="PROSITE" id="PS50893"/>
    </source>
</evidence>
<dbReference type="Pfam" id="PF12848">
    <property type="entry name" value="ABC_tran_Xtn"/>
    <property type="match status" value="1"/>
</dbReference>
<feature type="domain" description="ABC transporter" evidence="3">
    <location>
        <begin position="318"/>
        <end position="516"/>
    </location>
</feature>
<dbReference type="Proteomes" id="UP000049685">
    <property type="component" value="Unassembled WGS sequence"/>
</dbReference>
<dbReference type="GO" id="GO:0016887">
    <property type="term" value="F:ATP hydrolysis activity"/>
    <property type="evidence" value="ECO:0007669"/>
    <property type="project" value="InterPro"/>
</dbReference>
<dbReference type="PANTHER" id="PTHR42855:SF2">
    <property type="entry name" value="DRUG RESISTANCE ABC TRANSPORTER,ATP-BINDING PROTEIN"/>
    <property type="match status" value="1"/>
</dbReference>
<dbReference type="CDD" id="cd03221">
    <property type="entry name" value="ABCF_EF-3"/>
    <property type="match status" value="2"/>
</dbReference>
<dbReference type="RefSeq" id="WP_021127746.1">
    <property type="nucleotide sequence ID" value="NZ_BDJI01000002.1"/>
</dbReference>
<dbReference type="GO" id="GO:0005524">
    <property type="term" value="F:ATP binding"/>
    <property type="evidence" value="ECO:0007669"/>
    <property type="project" value="UniProtKB-KW"/>
</dbReference>
<dbReference type="InterPro" id="IPR027417">
    <property type="entry name" value="P-loop_NTPase"/>
</dbReference>
<organism evidence="4 5">
    <name type="scientific">Paraclostridium sordellii</name>
    <name type="common">Clostridium sordellii</name>
    <dbReference type="NCBI Taxonomy" id="1505"/>
    <lineage>
        <taxon>Bacteria</taxon>
        <taxon>Bacillati</taxon>
        <taxon>Bacillota</taxon>
        <taxon>Clostridia</taxon>
        <taxon>Peptostreptococcales</taxon>
        <taxon>Peptostreptococcaceae</taxon>
        <taxon>Paraclostridium</taxon>
    </lineage>
</organism>
<evidence type="ECO:0000313" key="5">
    <source>
        <dbReference type="Proteomes" id="UP000049685"/>
    </source>
</evidence>
<protein>
    <submittedName>
        <fullName evidence="4">ABC transporter ATP-binding protein</fullName>
    </submittedName>
</protein>
<proteinExistence type="predicted"/>
<dbReference type="InterPro" id="IPR032781">
    <property type="entry name" value="ABC_tran_Xtn"/>
</dbReference>
<dbReference type="SMART" id="SM00382">
    <property type="entry name" value="AAA"/>
    <property type="match status" value="2"/>
</dbReference>
<dbReference type="PROSITE" id="PS00211">
    <property type="entry name" value="ABC_TRANSPORTER_1"/>
    <property type="match status" value="1"/>
</dbReference>
<gene>
    <name evidence="4" type="primary">yheS_3</name>
    <name evidence="4" type="ORF">UMC4404_25921</name>
</gene>
<dbReference type="FunFam" id="3.40.50.300:FF:000011">
    <property type="entry name" value="Putative ABC transporter ATP-binding component"/>
    <property type="match status" value="1"/>
</dbReference>